<evidence type="ECO:0000313" key="2">
    <source>
        <dbReference type="EnsemblPlants" id="cds.evm.model.01.2380"/>
    </source>
</evidence>
<sequence>MLIKLDFHPRKLFQRSVIQLNRQCSKSQRVGILVLKFVSKLANQLNVEIVLGTIQNAKEGCSWLGYTYLYVRMIRNLTLNGLESDVLKMDVTLEERRAGLVLCSLRETPLDVIVVTSDNAMQYQRTSFLIPDNIKGLSPGSMFLAMSNGLMIPCALLTCNFMW</sequence>
<protein>
    <recommendedName>
        <fullName evidence="1">MER3 helicase-like winged helix domain-containing protein</fullName>
    </recommendedName>
</protein>
<reference evidence="2" key="1">
    <citation type="submission" date="2018-11" db="EMBL/GenBank/DDBJ databases">
        <authorList>
            <person name="Grassa J C."/>
        </authorList>
    </citation>
    <scope>NUCLEOTIDE SEQUENCE [LARGE SCALE GENOMIC DNA]</scope>
</reference>
<dbReference type="EnsemblPlants" id="evm.model.01.2380">
    <property type="protein sequence ID" value="cds.evm.model.01.2380"/>
    <property type="gene ID" value="evm.TU.01.2380"/>
</dbReference>
<dbReference type="Gene3D" id="1.10.10.10">
    <property type="entry name" value="Winged helix-like DNA-binding domain superfamily/Winged helix DNA-binding domain"/>
    <property type="match status" value="1"/>
</dbReference>
<dbReference type="AlphaFoldDB" id="A0A803NKY8"/>
<evidence type="ECO:0000259" key="1">
    <source>
        <dbReference type="Pfam" id="PF23445"/>
    </source>
</evidence>
<dbReference type="InterPro" id="IPR057842">
    <property type="entry name" value="WH_MER3"/>
</dbReference>
<dbReference type="InterPro" id="IPR036388">
    <property type="entry name" value="WH-like_DNA-bd_sf"/>
</dbReference>
<accession>A0A803NKY8</accession>
<dbReference type="EMBL" id="UZAU01000073">
    <property type="status" value="NOT_ANNOTATED_CDS"/>
    <property type="molecule type" value="Genomic_DNA"/>
</dbReference>
<dbReference type="Gramene" id="evm.model.01.2380">
    <property type="protein sequence ID" value="cds.evm.model.01.2380"/>
    <property type="gene ID" value="evm.TU.01.2380"/>
</dbReference>
<organism evidence="2 3">
    <name type="scientific">Cannabis sativa</name>
    <name type="common">Hemp</name>
    <name type="synonym">Marijuana</name>
    <dbReference type="NCBI Taxonomy" id="3483"/>
    <lineage>
        <taxon>Eukaryota</taxon>
        <taxon>Viridiplantae</taxon>
        <taxon>Streptophyta</taxon>
        <taxon>Embryophyta</taxon>
        <taxon>Tracheophyta</taxon>
        <taxon>Spermatophyta</taxon>
        <taxon>Magnoliopsida</taxon>
        <taxon>eudicotyledons</taxon>
        <taxon>Gunneridae</taxon>
        <taxon>Pentapetalae</taxon>
        <taxon>rosids</taxon>
        <taxon>fabids</taxon>
        <taxon>Rosales</taxon>
        <taxon>Cannabaceae</taxon>
        <taxon>Cannabis</taxon>
    </lineage>
</organism>
<dbReference type="Pfam" id="PF23445">
    <property type="entry name" value="WHD_SNRNP200"/>
    <property type="match status" value="1"/>
</dbReference>
<reference evidence="2" key="2">
    <citation type="submission" date="2021-03" db="UniProtKB">
        <authorList>
            <consortium name="EnsemblPlants"/>
        </authorList>
    </citation>
    <scope>IDENTIFICATION</scope>
</reference>
<dbReference type="Proteomes" id="UP000596661">
    <property type="component" value="Chromosome 1"/>
</dbReference>
<keyword evidence="3" id="KW-1185">Reference proteome</keyword>
<feature type="domain" description="MER3 helicase-like winged helix" evidence="1">
    <location>
        <begin position="37"/>
        <end position="100"/>
    </location>
</feature>
<evidence type="ECO:0000313" key="3">
    <source>
        <dbReference type="Proteomes" id="UP000596661"/>
    </source>
</evidence>
<proteinExistence type="predicted"/>
<name>A0A803NKY8_CANSA</name>
<dbReference type="FunFam" id="1.10.10.10:FF:000024">
    <property type="entry name" value="U5 small nuclear ribonucleoprotein helicase"/>
    <property type="match status" value="1"/>
</dbReference>